<dbReference type="GO" id="GO:0000077">
    <property type="term" value="P:DNA damage checkpoint signaling"/>
    <property type="evidence" value="ECO:0007669"/>
    <property type="project" value="InterPro"/>
</dbReference>
<dbReference type="AlphaFoldDB" id="D7FY66"/>
<dbReference type="OMA" id="WSQAYKF"/>
<dbReference type="GO" id="GO:0006281">
    <property type="term" value="P:DNA repair"/>
    <property type="evidence" value="ECO:0007669"/>
    <property type="project" value="UniProtKB-KW"/>
</dbReference>
<dbReference type="EMBL" id="FN649750">
    <property type="protein sequence ID" value="CBJ26505.1"/>
    <property type="molecule type" value="Genomic_DNA"/>
</dbReference>
<protein>
    <submittedName>
        <fullName evidence="7">Uncharacterized protein</fullName>
    </submittedName>
</protein>
<evidence type="ECO:0000256" key="2">
    <source>
        <dbReference type="ARBA" id="ARBA00010991"/>
    </source>
</evidence>
<dbReference type="InterPro" id="IPR003021">
    <property type="entry name" value="Rad1_Rec1_Rad17"/>
</dbReference>
<dbReference type="GO" id="GO:0030896">
    <property type="term" value="C:checkpoint clamp complex"/>
    <property type="evidence" value="ECO:0007669"/>
    <property type="project" value="TreeGrafter"/>
</dbReference>
<evidence type="ECO:0000256" key="1">
    <source>
        <dbReference type="ARBA" id="ARBA00004123"/>
    </source>
</evidence>
<sequence>MGEMEAPAPLAKKTTTSMSRRLCGYSVQQLSFGIRDTRAFPPSSLRIREPKKKKKRGTGTHRRRLQAQQGLLLYTPAEIMSQESSAPGVDDPARHHGPGQRGEEEDEESDEVIFSCRLDNAKSITTILSCLSHGTRKDQQAQCEVTKESMTLVVSGRAKYTQAQGSLDSSLFQEYDCVEGAKFGINLTTLLECLQIFGPGSLAQTSVSMAYQEARATFRLTLEEGGVFTSCEIRTIHQDEEAMEFSTLAKAFGRSKEVCRCILKSEILKEAFQELADLNGATSVSVTFGQEAPHLQLSAKGSNGSSEIDFPKSSEAFVCFECTARRVSWTYLMTGMETGMRALGHANETYFRVNEEGILCIQHQIPMSMGQTSFVDVLLCPDIQEMDMDEEQEEEEEEDQDGRHTMEE</sequence>
<dbReference type="OrthoDB" id="337581at2759"/>
<accession>D7FY66</accession>
<keyword evidence="5" id="KW-0539">Nucleus</keyword>
<feature type="region of interest" description="Disordered" evidence="6">
    <location>
        <begin position="83"/>
        <end position="111"/>
    </location>
</feature>
<proteinExistence type="inferred from homology"/>
<feature type="region of interest" description="Disordered" evidence="6">
    <location>
        <begin position="38"/>
        <end position="65"/>
    </location>
</feature>
<dbReference type="eggNOG" id="KOG3194">
    <property type="taxonomic scope" value="Eukaryota"/>
</dbReference>
<evidence type="ECO:0000256" key="3">
    <source>
        <dbReference type="ARBA" id="ARBA00022763"/>
    </source>
</evidence>
<evidence type="ECO:0000313" key="7">
    <source>
        <dbReference type="EMBL" id="CBJ26505.1"/>
    </source>
</evidence>
<evidence type="ECO:0000256" key="4">
    <source>
        <dbReference type="ARBA" id="ARBA00023204"/>
    </source>
</evidence>
<dbReference type="Proteomes" id="UP000002630">
    <property type="component" value="Linkage Group LG25"/>
</dbReference>
<dbReference type="PANTHER" id="PTHR10870">
    <property type="entry name" value="CELL CYCLE CHECKPOINT PROTEIN RAD1"/>
    <property type="match status" value="1"/>
</dbReference>
<dbReference type="Gene3D" id="3.70.10.10">
    <property type="match status" value="1"/>
</dbReference>
<feature type="compositionally biased region" description="Acidic residues" evidence="6">
    <location>
        <begin position="387"/>
        <end position="400"/>
    </location>
</feature>
<feature type="compositionally biased region" description="Basic residues" evidence="6">
    <location>
        <begin position="49"/>
        <end position="65"/>
    </location>
</feature>
<keyword evidence="3" id="KW-0227">DNA damage</keyword>
<keyword evidence="4" id="KW-0234">DNA repair</keyword>
<dbReference type="InParanoid" id="D7FY66"/>
<organism evidence="7 8">
    <name type="scientific">Ectocarpus siliculosus</name>
    <name type="common">Brown alga</name>
    <name type="synonym">Conferva siliculosa</name>
    <dbReference type="NCBI Taxonomy" id="2880"/>
    <lineage>
        <taxon>Eukaryota</taxon>
        <taxon>Sar</taxon>
        <taxon>Stramenopiles</taxon>
        <taxon>Ochrophyta</taxon>
        <taxon>PX clade</taxon>
        <taxon>Phaeophyceae</taxon>
        <taxon>Ectocarpales</taxon>
        <taxon>Ectocarpaceae</taxon>
        <taxon>Ectocarpus</taxon>
    </lineage>
</organism>
<dbReference type="PANTHER" id="PTHR10870:SF0">
    <property type="entry name" value="CELL CYCLE CHECKPOINT PROTEIN RAD1"/>
    <property type="match status" value="1"/>
</dbReference>
<reference evidence="7 8" key="1">
    <citation type="journal article" date="2010" name="Nature">
        <title>The Ectocarpus genome and the independent evolution of multicellularity in brown algae.</title>
        <authorList>
            <person name="Cock J.M."/>
            <person name="Sterck L."/>
            <person name="Rouze P."/>
            <person name="Scornet D."/>
            <person name="Allen A.E."/>
            <person name="Amoutzias G."/>
            <person name="Anthouard V."/>
            <person name="Artiguenave F."/>
            <person name="Aury J.M."/>
            <person name="Badger J.H."/>
            <person name="Beszteri B."/>
            <person name="Billiau K."/>
            <person name="Bonnet E."/>
            <person name="Bothwell J.H."/>
            <person name="Bowler C."/>
            <person name="Boyen C."/>
            <person name="Brownlee C."/>
            <person name="Carrano C.J."/>
            <person name="Charrier B."/>
            <person name="Cho G.Y."/>
            <person name="Coelho S.M."/>
            <person name="Collen J."/>
            <person name="Corre E."/>
            <person name="Da Silva C."/>
            <person name="Delage L."/>
            <person name="Delaroque N."/>
            <person name="Dittami S.M."/>
            <person name="Doulbeau S."/>
            <person name="Elias M."/>
            <person name="Farnham G."/>
            <person name="Gachon C.M."/>
            <person name="Gschloessl B."/>
            <person name="Heesch S."/>
            <person name="Jabbari K."/>
            <person name="Jubin C."/>
            <person name="Kawai H."/>
            <person name="Kimura K."/>
            <person name="Kloareg B."/>
            <person name="Kupper F.C."/>
            <person name="Lang D."/>
            <person name="Le Bail A."/>
            <person name="Leblanc C."/>
            <person name="Lerouge P."/>
            <person name="Lohr M."/>
            <person name="Lopez P.J."/>
            <person name="Martens C."/>
            <person name="Maumus F."/>
            <person name="Michel G."/>
            <person name="Miranda-Saavedra D."/>
            <person name="Morales J."/>
            <person name="Moreau H."/>
            <person name="Motomura T."/>
            <person name="Nagasato C."/>
            <person name="Napoli C.A."/>
            <person name="Nelson D.R."/>
            <person name="Nyvall-Collen P."/>
            <person name="Peters A.F."/>
            <person name="Pommier C."/>
            <person name="Potin P."/>
            <person name="Poulain J."/>
            <person name="Quesneville H."/>
            <person name="Read B."/>
            <person name="Rensing S.A."/>
            <person name="Ritter A."/>
            <person name="Rousvoal S."/>
            <person name="Samanta M."/>
            <person name="Samson G."/>
            <person name="Schroeder D.C."/>
            <person name="Segurens B."/>
            <person name="Strittmatter M."/>
            <person name="Tonon T."/>
            <person name="Tregear J.W."/>
            <person name="Valentin K."/>
            <person name="von Dassow P."/>
            <person name="Yamagishi T."/>
            <person name="Van de Peer Y."/>
            <person name="Wincker P."/>
        </authorList>
    </citation>
    <scope>NUCLEOTIDE SEQUENCE [LARGE SCALE GENOMIC DNA]</scope>
    <source>
        <strain evidence="8">Ec32 / CCAP1310/4</strain>
    </source>
</reference>
<comment type="similarity">
    <text evidence="2">Belongs to the rad1 family.</text>
</comment>
<name>D7FY66_ECTSI</name>
<evidence type="ECO:0000256" key="5">
    <source>
        <dbReference type="ARBA" id="ARBA00023242"/>
    </source>
</evidence>
<dbReference type="InterPro" id="IPR003011">
    <property type="entry name" value="Cell_cycle_checkpoint_Rad1"/>
</dbReference>
<comment type="subcellular location">
    <subcellularLocation>
        <location evidence="1">Nucleus</location>
    </subcellularLocation>
</comment>
<dbReference type="STRING" id="2880.D7FY66"/>
<dbReference type="EMBL" id="FN648531">
    <property type="protein sequence ID" value="CBJ26505.1"/>
    <property type="molecule type" value="Genomic_DNA"/>
</dbReference>
<gene>
    <name evidence="7" type="ORF">Esi_0034_0057</name>
</gene>
<evidence type="ECO:0000256" key="6">
    <source>
        <dbReference type="SAM" id="MobiDB-lite"/>
    </source>
</evidence>
<evidence type="ECO:0000313" key="8">
    <source>
        <dbReference type="Proteomes" id="UP000002630"/>
    </source>
</evidence>
<dbReference type="Pfam" id="PF02144">
    <property type="entry name" value="Rad1"/>
    <property type="match status" value="1"/>
</dbReference>
<dbReference type="PRINTS" id="PR01245">
    <property type="entry name" value="RAD1REC1"/>
</dbReference>
<dbReference type="SUPFAM" id="SSF55979">
    <property type="entry name" value="DNA clamp"/>
    <property type="match status" value="2"/>
</dbReference>
<feature type="region of interest" description="Disordered" evidence="6">
    <location>
        <begin position="387"/>
        <end position="408"/>
    </location>
</feature>
<keyword evidence="8" id="KW-1185">Reference proteome</keyword>
<dbReference type="PRINTS" id="PR01246">
    <property type="entry name" value="RAD1REPAIR"/>
</dbReference>
<dbReference type="InterPro" id="IPR046938">
    <property type="entry name" value="DNA_clamp_sf"/>
</dbReference>